<proteinExistence type="predicted"/>
<dbReference type="PANTHER" id="PTHR36439">
    <property type="entry name" value="BLL4334 PROTEIN"/>
    <property type="match status" value="1"/>
</dbReference>
<dbReference type="AlphaFoldDB" id="A0A7W4UV97"/>
<dbReference type="RefSeq" id="WP_021764463.1">
    <property type="nucleotide sequence ID" value="NZ_JACHVP010000001.1"/>
</dbReference>
<dbReference type="PANTHER" id="PTHR36439:SF1">
    <property type="entry name" value="DUF1697 DOMAIN-CONTAINING PROTEIN"/>
    <property type="match status" value="1"/>
</dbReference>
<keyword evidence="2" id="KW-1185">Reference proteome</keyword>
<organism evidence="1 2">
    <name type="scientific">Leifsonia aquatica</name>
    <name type="common">Corynebacterium aquaticum</name>
    <dbReference type="NCBI Taxonomy" id="144185"/>
    <lineage>
        <taxon>Bacteria</taxon>
        <taxon>Bacillati</taxon>
        <taxon>Actinomycetota</taxon>
        <taxon>Actinomycetes</taxon>
        <taxon>Micrococcales</taxon>
        <taxon>Microbacteriaceae</taxon>
        <taxon>Leifsonia</taxon>
    </lineage>
</organism>
<comment type="caution">
    <text evidence="1">The sequence shown here is derived from an EMBL/GenBank/DDBJ whole genome shotgun (WGS) entry which is preliminary data.</text>
</comment>
<evidence type="ECO:0000313" key="2">
    <source>
        <dbReference type="Proteomes" id="UP000538196"/>
    </source>
</evidence>
<reference evidence="1 2" key="1">
    <citation type="submission" date="2020-08" db="EMBL/GenBank/DDBJ databases">
        <title>Sequencing the genomes of 1000 actinobacteria strains.</title>
        <authorList>
            <person name="Klenk H.-P."/>
        </authorList>
    </citation>
    <scope>NUCLEOTIDE SEQUENCE [LARGE SCALE GENOMIC DNA]</scope>
    <source>
        <strain evidence="1 2">DSM 20146</strain>
    </source>
</reference>
<dbReference type="Pfam" id="PF08002">
    <property type="entry name" value="DUF1697"/>
    <property type="match status" value="1"/>
</dbReference>
<dbReference type="PIRSF" id="PIRSF008502">
    <property type="entry name" value="UCP008502"/>
    <property type="match status" value="1"/>
</dbReference>
<dbReference type="EMBL" id="JACHVP010000001">
    <property type="protein sequence ID" value="MBB2966196.1"/>
    <property type="molecule type" value="Genomic_DNA"/>
</dbReference>
<dbReference type="SUPFAM" id="SSF160379">
    <property type="entry name" value="SP0830-like"/>
    <property type="match status" value="1"/>
</dbReference>
<gene>
    <name evidence="1" type="ORF">FHX33_000928</name>
</gene>
<dbReference type="InterPro" id="IPR012545">
    <property type="entry name" value="DUF1697"/>
</dbReference>
<dbReference type="Gene3D" id="3.30.70.1280">
    <property type="entry name" value="SP0830-like domains"/>
    <property type="match status" value="1"/>
</dbReference>
<dbReference type="Proteomes" id="UP000538196">
    <property type="component" value="Unassembled WGS sequence"/>
</dbReference>
<sequence>MLGVGLVRGINVGASTRVAKGDLVAAFEDAGLHDVVTLLQSGNAVFTADDELTATTAAAVEAALEARSGVAARVLLLTQERFRAVAAANPLVAVADDDSRLVVTFLDHDLPDSVALPADDETAPELIRAGDRALYQWCPLGVSKSVVPAAFWRAVGPVATARNQRTVTRLLAELDRRG</sequence>
<name>A0A7W4UV97_LEIAQ</name>
<protein>
    <submittedName>
        <fullName evidence="1">Uncharacterized protein (DUF1697 family)</fullName>
    </submittedName>
</protein>
<accession>A0A7W4UV97</accession>
<evidence type="ECO:0000313" key="1">
    <source>
        <dbReference type="EMBL" id="MBB2966196.1"/>
    </source>
</evidence>